<organism evidence="9 10">
    <name type="scientific">Friedmanniomyces endolithicus</name>
    <dbReference type="NCBI Taxonomy" id="329885"/>
    <lineage>
        <taxon>Eukaryota</taxon>
        <taxon>Fungi</taxon>
        <taxon>Dikarya</taxon>
        <taxon>Ascomycota</taxon>
        <taxon>Pezizomycotina</taxon>
        <taxon>Dothideomycetes</taxon>
        <taxon>Dothideomycetidae</taxon>
        <taxon>Mycosphaerellales</taxon>
        <taxon>Teratosphaeriaceae</taxon>
        <taxon>Friedmanniomyces</taxon>
    </lineage>
</organism>
<evidence type="ECO:0000256" key="1">
    <source>
        <dbReference type="ARBA" id="ARBA00004141"/>
    </source>
</evidence>
<feature type="region of interest" description="Disordered" evidence="6">
    <location>
        <begin position="390"/>
        <end position="418"/>
    </location>
</feature>
<comment type="caution">
    <text evidence="9">The sequence shown here is derived from an EMBL/GenBank/DDBJ whole genome shotgun (WGS) entry which is preliminary data.</text>
</comment>
<evidence type="ECO:0000256" key="4">
    <source>
        <dbReference type="ARBA" id="ARBA00023136"/>
    </source>
</evidence>
<dbReference type="AlphaFoldDB" id="A0A4U0VDW3"/>
<evidence type="ECO:0000256" key="6">
    <source>
        <dbReference type="SAM" id="MobiDB-lite"/>
    </source>
</evidence>
<feature type="transmembrane region" description="Helical" evidence="7">
    <location>
        <begin position="107"/>
        <end position="132"/>
    </location>
</feature>
<keyword evidence="2 7" id="KW-0812">Transmembrane</keyword>
<keyword evidence="3 7" id="KW-1133">Transmembrane helix</keyword>
<protein>
    <recommendedName>
        <fullName evidence="8">Rhodopsin domain-containing protein</fullName>
    </recommendedName>
</protein>
<comment type="similarity">
    <text evidence="5">Belongs to the SAT4 family.</text>
</comment>
<dbReference type="GO" id="GO:0016020">
    <property type="term" value="C:membrane"/>
    <property type="evidence" value="ECO:0007669"/>
    <property type="project" value="UniProtKB-SubCell"/>
</dbReference>
<dbReference type="EMBL" id="NAJP01000007">
    <property type="protein sequence ID" value="TKA46842.1"/>
    <property type="molecule type" value="Genomic_DNA"/>
</dbReference>
<dbReference type="InterPro" id="IPR052337">
    <property type="entry name" value="SAT4-like"/>
</dbReference>
<feature type="transmembrane region" description="Helical" evidence="7">
    <location>
        <begin position="66"/>
        <end position="87"/>
    </location>
</feature>
<dbReference type="OrthoDB" id="5429740at2759"/>
<keyword evidence="4 7" id="KW-0472">Membrane</keyword>
<evidence type="ECO:0000313" key="9">
    <source>
        <dbReference type="EMBL" id="TKA46842.1"/>
    </source>
</evidence>
<accession>A0A4U0VDW3</accession>
<feature type="transmembrane region" description="Helical" evidence="7">
    <location>
        <begin position="34"/>
        <end position="54"/>
    </location>
</feature>
<feature type="transmembrane region" description="Helical" evidence="7">
    <location>
        <begin position="195"/>
        <end position="218"/>
    </location>
</feature>
<dbReference type="PANTHER" id="PTHR33048">
    <property type="entry name" value="PTH11-LIKE INTEGRAL MEMBRANE PROTEIN (AFU_ORTHOLOGUE AFUA_5G11245)"/>
    <property type="match status" value="1"/>
</dbReference>
<evidence type="ECO:0000256" key="3">
    <source>
        <dbReference type="ARBA" id="ARBA00022989"/>
    </source>
</evidence>
<evidence type="ECO:0000256" key="7">
    <source>
        <dbReference type="SAM" id="Phobius"/>
    </source>
</evidence>
<comment type="subcellular location">
    <subcellularLocation>
        <location evidence="1">Membrane</location>
        <topology evidence="1">Multi-pass membrane protein</topology>
    </subcellularLocation>
</comment>
<gene>
    <name evidence="9" type="ORF">B0A54_03798</name>
</gene>
<evidence type="ECO:0000259" key="8">
    <source>
        <dbReference type="Pfam" id="PF20684"/>
    </source>
</evidence>
<reference evidence="9 10" key="1">
    <citation type="submission" date="2017-03" db="EMBL/GenBank/DDBJ databases">
        <title>Genomes of endolithic fungi from Antarctica.</title>
        <authorList>
            <person name="Coleine C."/>
            <person name="Masonjones S."/>
            <person name="Stajich J.E."/>
        </authorList>
    </citation>
    <scope>NUCLEOTIDE SEQUENCE [LARGE SCALE GENOMIC DNA]</scope>
    <source>
        <strain evidence="9 10">CCFEE 5311</strain>
    </source>
</reference>
<name>A0A4U0VDW3_9PEZI</name>
<feature type="transmembrane region" description="Helical" evidence="7">
    <location>
        <begin position="144"/>
        <end position="168"/>
    </location>
</feature>
<feature type="domain" description="Rhodopsin" evidence="8">
    <location>
        <begin position="48"/>
        <end position="295"/>
    </location>
</feature>
<dbReference type="Proteomes" id="UP000310066">
    <property type="component" value="Unassembled WGS sequence"/>
</dbReference>
<evidence type="ECO:0000256" key="2">
    <source>
        <dbReference type="ARBA" id="ARBA00022692"/>
    </source>
</evidence>
<sequence>MPGNILAYTEDQNDTDTCAYNYVDPPERTWMPGYAGTLYAAGTLMIALRLWLRLTKQAGALGLDDSLIVCAWLAGTMFTVDCFVAAIDFHIGRHVWDIPLTDFENLALLSWLAEFSFLITGACIKISVLLFYRRLVKDTYDPRWRSAVIAAIAFTAAYSIAFLFTLIFNCNPTEAYWKSFDVMYAKSYTCVDTTFVNLLAGIFAIISDVYAVVLPCLMTRHFDLATGQKVALNIIFSLGLLVVAASAARTYYFYQVGRSPDVSPMIFNAQAWSQLELQLGIICASLPALHVLFRRYLAGPASHFSRSAQSSRGPMSILPGDPPDDQYQLGEMRMQQEKTSGETTVAAVEGEKRAVSPSSTTASTRPLVKSPAEYEEYNLGVWRQGRNRYSVTGRPHADTIGRKASHRLSQPVPEHLPP</sequence>
<dbReference type="Pfam" id="PF20684">
    <property type="entry name" value="Fung_rhodopsin"/>
    <property type="match status" value="1"/>
</dbReference>
<feature type="transmembrane region" description="Helical" evidence="7">
    <location>
        <begin position="230"/>
        <end position="252"/>
    </location>
</feature>
<dbReference type="PANTHER" id="PTHR33048:SF129">
    <property type="entry name" value="INTEGRAL MEMBRANE PROTEIN-RELATED"/>
    <property type="match status" value="1"/>
</dbReference>
<evidence type="ECO:0000313" key="10">
    <source>
        <dbReference type="Proteomes" id="UP000310066"/>
    </source>
</evidence>
<dbReference type="InterPro" id="IPR049326">
    <property type="entry name" value="Rhodopsin_dom_fungi"/>
</dbReference>
<evidence type="ECO:0000256" key="5">
    <source>
        <dbReference type="ARBA" id="ARBA00038359"/>
    </source>
</evidence>
<proteinExistence type="inferred from homology"/>